<dbReference type="SUPFAM" id="SSF55681">
    <property type="entry name" value="Class II aaRS and biotin synthetases"/>
    <property type="match status" value="1"/>
</dbReference>
<feature type="non-terminal residue" evidence="6">
    <location>
        <position position="1"/>
    </location>
</feature>
<dbReference type="UniPathway" id="UPA00538">
    <property type="reaction ID" value="UER00592"/>
</dbReference>
<dbReference type="PANTHER" id="PTHR10993">
    <property type="entry name" value="OCTANOYLTRANSFERASE"/>
    <property type="match status" value="1"/>
</dbReference>
<dbReference type="NCBIfam" id="TIGR00214">
    <property type="entry name" value="lipB"/>
    <property type="match status" value="1"/>
</dbReference>
<evidence type="ECO:0000313" key="6">
    <source>
        <dbReference type="EMBL" id="GAI49109.1"/>
    </source>
</evidence>
<keyword evidence="3" id="KW-0808">Transferase</keyword>
<protein>
    <recommendedName>
        <fullName evidence="2">lipoyl(octanoyl) transferase</fullName>
        <ecNumber evidence="2">2.3.1.181</ecNumber>
    </recommendedName>
</protein>
<comment type="caution">
    <text evidence="6">The sequence shown here is derived from an EMBL/GenBank/DDBJ whole genome shotgun (WGS) entry which is preliminary data.</text>
</comment>
<dbReference type="AlphaFoldDB" id="X1R0P3"/>
<evidence type="ECO:0000256" key="2">
    <source>
        <dbReference type="ARBA" id="ARBA00012334"/>
    </source>
</evidence>
<feature type="domain" description="BPL/LPL catalytic" evidence="5">
    <location>
        <begin position="1"/>
        <end position="119"/>
    </location>
</feature>
<dbReference type="Pfam" id="PF21948">
    <property type="entry name" value="LplA-B_cat"/>
    <property type="match status" value="1"/>
</dbReference>
<comment type="pathway">
    <text evidence="1">Protein modification; protein lipoylation via endogenous pathway; protein N(6)-(lipoyl)lysine from octanoyl-[acyl-carrier-protein]: step 1/2.</text>
</comment>
<gene>
    <name evidence="6" type="ORF">S06H3_52397</name>
</gene>
<reference evidence="6" key="1">
    <citation type="journal article" date="2014" name="Front. Microbiol.">
        <title>High frequency of phylogenetically diverse reductive dehalogenase-homologous genes in deep subseafloor sedimentary metagenomes.</title>
        <authorList>
            <person name="Kawai M."/>
            <person name="Futagami T."/>
            <person name="Toyoda A."/>
            <person name="Takaki Y."/>
            <person name="Nishi S."/>
            <person name="Hori S."/>
            <person name="Arai W."/>
            <person name="Tsubouchi T."/>
            <person name="Morono Y."/>
            <person name="Uchiyama I."/>
            <person name="Ito T."/>
            <person name="Fujiyama A."/>
            <person name="Inagaki F."/>
            <person name="Takami H."/>
        </authorList>
    </citation>
    <scope>NUCLEOTIDE SEQUENCE</scope>
    <source>
        <strain evidence="6">Expedition CK06-06</strain>
    </source>
</reference>
<dbReference type="InterPro" id="IPR045864">
    <property type="entry name" value="aa-tRNA-synth_II/BPL/LPL"/>
</dbReference>
<dbReference type="EC" id="2.3.1.181" evidence="2"/>
<dbReference type="PROSITE" id="PS51733">
    <property type="entry name" value="BPL_LPL_CATALYTIC"/>
    <property type="match status" value="1"/>
</dbReference>
<organism evidence="6">
    <name type="scientific">marine sediment metagenome</name>
    <dbReference type="NCBI Taxonomy" id="412755"/>
    <lineage>
        <taxon>unclassified sequences</taxon>
        <taxon>metagenomes</taxon>
        <taxon>ecological metagenomes</taxon>
    </lineage>
</organism>
<keyword evidence="4" id="KW-0012">Acyltransferase</keyword>
<dbReference type="InterPro" id="IPR000544">
    <property type="entry name" value="Octanoyltransferase"/>
</dbReference>
<evidence type="ECO:0000259" key="5">
    <source>
        <dbReference type="PROSITE" id="PS51733"/>
    </source>
</evidence>
<dbReference type="PANTHER" id="PTHR10993:SF7">
    <property type="entry name" value="LIPOYLTRANSFERASE 2, MITOCHONDRIAL-RELATED"/>
    <property type="match status" value="1"/>
</dbReference>
<evidence type="ECO:0000256" key="1">
    <source>
        <dbReference type="ARBA" id="ARBA00004821"/>
    </source>
</evidence>
<accession>X1R0P3</accession>
<evidence type="ECO:0000256" key="3">
    <source>
        <dbReference type="ARBA" id="ARBA00022679"/>
    </source>
</evidence>
<proteinExistence type="predicted"/>
<dbReference type="EMBL" id="BARV01033325">
    <property type="protein sequence ID" value="GAI49109.1"/>
    <property type="molecule type" value="Genomic_DNA"/>
</dbReference>
<evidence type="ECO:0000256" key="4">
    <source>
        <dbReference type="ARBA" id="ARBA00023315"/>
    </source>
</evidence>
<dbReference type="GO" id="GO:0009249">
    <property type="term" value="P:protein lipoylation"/>
    <property type="evidence" value="ECO:0007669"/>
    <property type="project" value="InterPro"/>
</dbReference>
<dbReference type="GO" id="GO:0033819">
    <property type="term" value="F:lipoyl(octanoyl) transferase activity"/>
    <property type="evidence" value="ECO:0007669"/>
    <property type="project" value="UniProtKB-EC"/>
</dbReference>
<name>X1R0P3_9ZZZZ</name>
<dbReference type="Gene3D" id="3.30.930.10">
    <property type="entry name" value="Bira Bifunctional Protein, Domain 2"/>
    <property type="match status" value="1"/>
</dbReference>
<dbReference type="InterPro" id="IPR004143">
    <property type="entry name" value="BPL_LPL_catalytic"/>
</dbReference>
<sequence>NLKEDGLGVRKYIWKLEVVIIRLLLALGVQGHRMAKYPGVWVGERKVCSIGIHVSRYITMHGFALNVSNCLRYFEYIRPCGLGSEVMASLSELSGHPVEVETIIGNLLRYFSETFGLSCEQGNGRWLAILDALSG</sequence>
<dbReference type="PIRSF" id="PIRSF016262">
    <property type="entry name" value="LPLase"/>
    <property type="match status" value="1"/>
</dbReference>